<comment type="caution">
    <text evidence="1">The sequence shown here is derived from an EMBL/GenBank/DDBJ whole genome shotgun (WGS) entry which is preliminary data.</text>
</comment>
<name>A0A7Y6IJF6_9ACTN</name>
<evidence type="ECO:0000313" key="2">
    <source>
        <dbReference type="Proteomes" id="UP000546126"/>
    </source>
</evidence>
<dbReference type="RefSeq" id="WP_175598821.1">
    <property type="nucleotide sequence ID" value="NZ_JABWGO010000001.1"/>
</dbReference>
<dbReference type="EMBL" id="JABWGO010000001">
    <property type="protein sequence ID" value="NUW39252.1"/>
    <property type="molecule type" value="Genomic_DNA"/>
</dbReference>
<dbReference type="Proteomes" id="UP000546126">
    <property type="component" value="Unassembled WGS sequence"/>
</dbReference>
<dbReference type="SUPFAM" id="SSF52047">
    <property type="entry name" value="RNI-like"/>
    <property type="match status" value="1"/>
</dbReference>
<gene>
    <name evidence="1" type="ORF">HT134_03780</name>
</gene>
<accession>A0A7Y6IJF6</accession>
<organism evidence="1 2">
    <name type="scientific">Nonomuraea rhodomycinica</name>
    <dbReference type="NCBI Taxonomy" id="1712872"/>
    <lineage>
        <taxon>Bacteria</taxon>
        <taxon>Bacillati</taxon>
        <taxon>Actinomycetota</taxon>
        <taxon>Actinomycetes</taxon>
        <taxon>Streptosporangiales</taxon>
        <taxon>Streptosporangiaceae</taxon>
        <taxon>Nonomuraea</taxon>
    </lineage>
</organism>
<proteinExistence type="predicted"/>
<reference evidence="1 2" key="1">
    <citation type="submission" date="2020-06" db="EMBL/GenBank/DDBJ databases">
        <authorList>
            <person name="Chanama M."/>
        </authorList>
    </citation>
    <scope>NUCLEOTIDE SEQUENCE [LARGE SCALE GENOMIC DNA]</scope>
    <source>
        <strain evidence="1 2">TBRC6557</strain>
    </source>
</reference>
<dbReference type="InterPro" id="IPR047722">
    <property type="entry name" value="STM4015-like"/>
</dbReference>
<evidence type="ECO:0000313" key="1">
    <source>
        <dbReference type="EMBL" id="NUW39252.1"/>
    </source>
</evidence>
<dbReference type="Gene3D" id="3.80.10.10">
    <property type="entry name" value="Ribonuclease Inhibitor"/>
    <property type="match status" value="1"/>
</dbReference>
<dbReference type="AlphaFoldDB" id="A0A7Y6IJF6"/>
<sequence>MTIHAHLDTFHGLPVRWVGLDPATSSAAPDTVAWRVQAPYAEDEPTLQQRFEELLARVEPTRIRALVIGWWGPGWDGARGDIPIRMLAEAADRLPALEAIFLGDIVAEESEISWIEQDDVTPLLDAYPRLRRLEVRGGTGLRLRPVTHDALEVLRFETGGLPASVARAVGESSFPALRHLELWLGSEDYSGDSRPADWTGILDGSGLPALRHLGLQDSDIQDEVCAAVAAAPVVARLESLNLSMGVLTDTGAEALLSGRPLTHLRSLDLSHHYLSEAMTQRLRAALPGVELDLSGRQDAGKKWRYVAVSE</sequence>
<dbReference type="InterPro" id="IPR032675">
    <property type="entry name" value="LRR_dom_sf"/>
</dbReference>
<protein>
    <submittedName>
        <fullName evidence="1">STM4015 family protein</fullName>
    </submittedName>
</protein>
<dbReference type="NCBIfam" id="NF038076">
    <property type="entry name" value="fam_STM4015"/>
    <property type="match status" value="1"/>
</dbReference>
<keyword evidence="2" id="KW-1185">Reference proteome</keyword>